<accession>A0A2A2F7A9</accession>
<dbReference type="Gene3D" id="3.40.830.10">
    <property type="entry name" value="LigB-like"/>
    <property type="match status" value="1"/>
</dbReference>
<dbReference type="PANTHER" id="PTHR11060">
    <property type="entry name" value="PROTEIN MEMO1"/>
    <property type="match status" value="1"/>
</dbReference>
<keyword evidence="4" id="KW-1185">Reference proteome</keyword>
<evidence type="ECO:0000313" key="4">
    <source>
        <dbReference type="Proteomes" id="UP000218896"/>
    </source>
</evidence>
<protein>
    <recommendedName>
        <fullName evidence="2">MEMO1 family protein CK501_08165</fullName>
    </recommendedName>
</protein>
<evidence type="ECO:0000313" key="3">
    <source>
        <dbReference type="EMBL" id="PAU80413.1"/>
    </source>
</evidence>
<dbReference type="Pfam" id="PF01875">
    <property type="entry name" value="Memo"/>
    <property type="match status" value="1"/>
</dbReference>
<evidence type="ECO:0000256" key="1">
    <source>
        <dbReference type="ARBA" id="ARBA00006315"/>
    </source>
</evidence>
<organism evidence="3 4">
    <name type="scientific">Halovibrio salipaludis</name>
    <dbReference type="NCBI Taxonomy" id="2032626"/>
    <lineage>
        <taxon>Bacteria</taxon>
        <taxon>Pseudomonadati</taxon>
        <taxon>Pseudomonadota</taxon>
        <taxon>Gammaproteobacteria</taxon>
        <taxon>Oceanospirillales</taxon>
        <taxon>Halomonadaceae</taxon>
        <taxon>Halovibrio</taxon>
    </lineage>
</organism>
<comment type="similarity">
    <text evidence="1 2">Belongs to the MEMO1 family.</text>
</comment>
<dbReference type="HAMAP" id="MF_00055">
    <property type="entry name" value="MEMO1"/>
    <property type="match status" value="1"/>
</dbReference>
<dbReference type="PANTHER" id="PTHR11060:SF0">
    <property type="entry name" value="PROTEIN MEMO1"/>
    <property type="match status" value="1"/>
</dbReference>
<dbReference type="OrthoDB" id="9782820at2"/>
<comment type="caution">
    <text evidence="3">The sequence shown here is derived from an EMBL/GenBank/DDBJ whole genome shotgun (WGS) entry which is preliminary data.</text>
</comment>
<dbReference type="InterPro" id="IPR002737">
    <property type="entry name" value="MEMO1_fam"/>
</dbReference>
<dbReference type="CDD" id="cd07361">
    <property type="entry name" value="MEMO_like"/>
    <property type="match status" value="1"/>
</dbReference>
<sequence>MEHTIRPPAVSGLFYPAERGVLQQQVAGFLEKAGTDDVTPPKAVIAPHAGYPFSGAVAGEAYAPVRAIADRIERVVLLGPSHRIPFRGIAASRADYFATPMGNVRVDQATQAELVAQRQDVVYREDAHEREHGLEVHLPFLQALLEDFGVVPLVVGDASPEEVGTLLDQLWSGPETLIAISSDLSHFMDYDSAVRRDRATSEAIENLEWEKVRDGDACGRHPINGLLWLARQKGLEGRILDLRNSGDAGAPRDSVVGYGAYVFH</sequence>
<name>A0A2A2F7A9_9GAMM</name>
<proteinExistence type="inferred from homology"/>
<dbReference type="RefSeq" id="WP_095617255.1">
    <property type="nucleotide sequence ID" value="NZ_NSKD01000003.1"/>
</dbReference>
<dbReference type="Proteomes" id="UP000218896">
    <property type="component" value="Unassembled WGS sequence"/>
</dbReference>
<dbReference type="AlphaFoldDB" id="A0A2A2F7A9"/>
<dbReference type="NCBIfam" id="TIGR04336">
    <property type="entry name" value="AmmeMemoSam_B"/>
    <property type="match status" value="1"/>
</dbReference>
<reference evidence="3 4" key="1">
    <citation type="submission" date="2017-08" db="EMBL/GenBank/DDBJ databases">
        <title>Halovibrio sewagensis sp. nov., isolated from wastewater of high salinity.</title>
        <authorList>
            <person name="Dong X."/>
            <person name="Zhang G."/>
        </authorList>
    </citation>
    <scope>NUCLEOTIDE SEQUENCE [LARGE SCALE GENOMIC DNA]</scope>
    <source>
        <strain evidence="3 4">YL5-2</strain>
    </source>
</reference>
<dbReference type="EMBL" id="NSKD01000003">
    <property type="protein sequence ID" value="PAU80413.1"/>
    <property type="molecule type" value="Genomic_DNA"/>
</dbReference>
<gene>
    <name evidence="3" type="primary">amrB</name>
    <name evidence="3" type="ORF">CK501_08165</name>
</gene>
<evidence type="ECO:0000256" key="2">
    <source>
        <dbReference type="HAMAP-Rule" id="MF_00055"/>
    </source>
</evidence>